<evidence type="ECO:0000256" key="2">
    <source>
        <dbReference type="ARBA" id="ARBA00022692"/>
    </source>
</evidence>
<reference evidence="6 7" key="1">
    <citation type="submission" date="2018-04" db="EMBL/GenBank/DDBJ databases">
        <title>Active sludge and wastewater microbial communities from Klosterneuburg, Austria.</title>
        <authorList>
            <person name="Wagner M."/>
        </authorList>
    </citation>
    <scope>NUCLEOTIDE SEQUENCE [LARGE SCALE GENOMIC DNA]</scope>
    <source>
        <strain evidence="6 7">Nm 57</strain>
    </source>
</reference>
<comment type="subcellular location">
    <subcellularLocation>
        <location evidence="1">Endomembrane system</location>
        <topology evidence="1">Multi-pass membrane protein</topology>
    </subcellularLocation>
</comment>
<dbReference type="InterPro" id="IPR016983">
    <property type="entry name" value="UCP031804"/>
</dbReference>
<keyword evidence="7" id="KW-1185">Reference proteome</keyword>
<dbReference type="Pfam" id="PF06803">
    <property type="entry name" value="DUF1232"/>
    <property type="match status" value="1"/>
</dbReference>
<evidence type="ECO:0000313" key="7">
    <source>
        <dbReference type="Proteomes" id="UP000247780"/>
    </source>
</evidence>
<keyword evidence="4" id="KW-0472">Membrane</keyword>
<dbReference type="PIRSF" id="PIRSF031804">
    <property type="entry name" value="UCP031804"/>
    <property type="match status" value="1"/>
</dbReference>
<evidence type="ECO:0000256" key="4">
    <source>
        <dbReference type="ARBA" id="ARBA00023136"/>
    </source>
</evidence>
<evidence type="ECO:0000256" key="1">
    <source>
        <dbReference type="ARBA" id="ARBA00004127"/>
    </source>
</evidence>
<proteinExistence type="predicted"/>
<protein>
    <submittedName>
        <fullName evidence="6">Uncharacterized membrane protein YkvA (DUF1232 family)</fullName>
    </submittedName>
</protein>
<evidence type="ECO:0000259" key="5">
    <source>
        <dbReference type="Pfam" id="PF06803"/>
    </source>
</evidence>
<name>A0ABX5M4G0_9PROT</name>
<accession>A0ABX5M4G0</accession>
<dbReference type="Proteomes" id="UP000247780">
    <property type="component" value="Unassembled WGS sequence"/>
</dbReference>
<keyword evidence="3" id="KW-1133">Transmembrane helix</keyword>
<organism evidence="6 7">
    <name type="scientific">Nitrosomonas eutropha</name>
    <dbReference type="NCBI Taxonomy" id="916"/>
    <lineage>
        <taxon>Bacteria</taxon>
        <taxon>Pseudomonadati</taxon>
        <taxon>Pseudomonadota</taxon>
        <taxon>Betaproteobacteria</taxon>
        <taxon>Nitrosomonadales</taxon>
        <taxon>Nitrosomonadaceae</taxon>
        <taxon>Nitrosomonas</taxon>
    </lineage>
</organism>
<gene>
    <name evidence="6" type="ORF">C8R14_1444</name>
</gene>
<evidence type="ECO:0000256" key="3">
    <source>
        <dbReference type="ARBA" id="ARBA00022989"/>
    </source>
</evidence>
<keyword evidence="2" id="KW-0812">Transmembrane</keyword>
<dbReference type="InterPro" id="IPR010652">
    <property type="entry name" value="DUF1232"/>
</dbReference>
<feature type="domain" description="DUF1232" evidence="5">
    <location>
        <begin position="51"/>
        <end position="86"/>
    </location>
</feature>
<comment type="caution">
    <text evidence="6">The sequence shown here is derived from an EMBL/GenBank/DDBJ whole genome shotgun (WGS) entry which is preliminary data.</text>
</comment>
<sequence length="114" mass="12612">MSDAKDFEKRFSDNGFWDKVVKYAKTAGQGVIEKALWLYYAAQNPQTPMWAKTTIYGALGYFISFIDAVPDITPAVGYVDDLGVLAAAVAAVSMYITDEVKAQATQKLRDWFGV</sequence>
<dbReference type="RefSeq" id="WP_011633494.1">
    <property type="nucleotide sequence ID" value="NZ_FNYF01000002.1"/>
</dbReference>
<dbReference type="EMBL" id="QICQ01000044">
    <property type="protein sequence ID" value="PXV74495.1"/>
    <property type="molecule type" value="Genomic_DNA"/>
</dbReference>
<evidence type="ECO:0000313" key="6">
    <source>
        <dbReference type="EMBL" id="PXV74495.1"/>
    </source>
</evidence>